<dbReference type="PANTHER" id="PTHR23292:SF6">
    <property type="entry name" value="FI16602P1-RELATED"/>
    <property type="match status" value="1"/>
</dbReference>
<evidence type="ECO:0000259" key="7">
    <source>
        <dbReference type="PROSITE" id="PS51837"/>
    </source>
</evidence>
<evidence type="ECO:0000256" key="2">
    <source>
        <dbReference type="ARBA" id="ARBA00005975"/>
    </source>
</evidence>
<sequence>MDQAITNNLRPYRAMDPQVLDQNQVSAEGQSKPTIIKCFKCGWLGVTKVKNKIGKGTLCASLLLLVLFCPLFWLPCCLESCNDKVHFCQSCGIIVGAKFYKLC</sequence>
<keyword evidence="6" id="KW-0812">Transmembrane</keyword>
<evidence type="ECO:0000256" key="5">
    <source>
        <dbReference type="ARBA" id="ARBA00023136"/>
    </source>
</evidence>
<comment type="caution">
    <text evidence="8">The sequence shown here is derived from an EMBL/GenBank/DDBJ whole genome shotgun (WGS) entry which is preliminary data.</text>
</comment>
<dbReference type="PANTHER" id="PTHR23292">
    <property type="entry name" value="LIPOPOLYSACCHARIDE-INDUCED TUMOR NECROSIS FACTOR-ALPHA FACTOR"/>
    <property type="match status" value="1"/>
</dbReference>
<keyword evidence="4" id="KW-0862">Zinc</keyword>
<keyword evidence="6" id="KW-1133">Transmembrane helix</keyword>
<dbReference type="SMART" id="SM00714">
    <property type="entry name" value="LITAF"/>
    <property type="match status" value="1"/>
</dbReference>
<dbReference type="EMBL" id="CAJJDO010000033">
    <property type="protein sequence ID" value="CAD8159597.1"/>
    <property type="molecule type" value="Genomic_DNA"/>
</dbReference>
<dbReference type="InterPro" id="IPR037519">
    <property type="entry name" value="LITAF_fam"/>
</dbReference>
<name>A0A8S1U773_9CILI</name>
<dbReference type="GO" id="GO:0016020">
    <property type="term" value="C:membrane"/>
    <property type="evidence" value="ECO:0007669"/>
    <property type="project" value="UniProtKB-SubCell"/>
</dbReference>
<organism evidence="8 9">
    <name type="scientific">Paramecium pentaurelia</name>
    <dbReference type="NCBI Taxonomy" id="43138"/>
    <lineage>
        <taxon>Eukaryota</taxon>
        <taxon>Sar</taxon>
        <taxon>Alveolata</taxon>
        <taxon>Ciliophora</taxon>
        <taxon>Intramacronucleata</taxon>
        <taxon>Oligohymenophorea</taxon>
        <taxon>Peniculida</taxon>
        <taxon>Parameciidae</taxon>
        <taxon>Paramecium</taxon>
    </lineage>
</organism>
<dbReference type="GO" id="GO:0008270">
    <property type="term" value="F:zinc ion binding"/>
    <property type="evidence" value="ECO:0007669"/>
    <property type="project" value="TreeGrafter"/>
</dbReference>
<evidence type="ECO:0000256" key="6">
    <source>
        <dbReference type="SAM" id="Phobius"/>
    </source>
</evidence>
<dbReference type="Proteomes" id="UP000689195">
    <property type="component" value="Unassembled WGS sequence"/>
</dbReference>
<dbReference type="InterPro" id="IPR006629">
    <property type="entry name" value="LITAF"/>
</dbReference>
<accession>A0A8S1U773</accession>
<reference evidence="8" key="1">
    <citation type="submission" date="2021-01" db="EMBL/GenBank/DDBJ databases">
        <authorList>
            <consortium name="Genoscope - CEA"/>
            <person name="William W."/>
        </authorList>
    </citation>
    <scope>NUCLEOTIDE SEQUENCE</scope>
</reference>
<evidence type="ECO:0000256" key="4">
    <source>
        <dbReference type="ARBA" id="ARBA00022833"/>
    </source>
</evidence>
<evidence type="ECO:0000313" key="8">
    <source>
        <dbReference type="EMBL" id="CAD8159597.1"/>
    </source>
</evidence>
<evidence type="ECO:0000256" key="1">
    <source>
        <dbReference type="ARBA" id="ARBA00004170"/>
    </source>
</evidence>
<proteinExistence type="inferred from homology"/>
<feature type="transmembrane region" description="Helical" evidence="6">
    <location>
        <begin position="56"/>
        <end position="74"/>
    </location>
</feature>
<keyword evidence="9" id="KW-1185">Reference proteome</keyword>
<dbReference type="AlphaFoldDB" id="A0A8S1U773"/>
<evidence type="ECO:0000256" key="3">
    <source>
        <dbReference type="ARBA" id="ARBA00022723"/>
    </source>
</evidence>
<evidence type="ECO:0000313" key="9">
    <source>
        <dbReference type="Proteomes" id="UP000689195"/>
    </source>
</evidence>
<comment type="subcellular location">
    <subcellularLocation>
        <location evidence="1">Membrane</location>
        <topology evidence="1">Peripheral membrane protein</topology>
    </subcellularLocation>
</comment>
<keyword evidence="5 6" id="KW-0472">Membrane</keyword>
<keyword evidence="3" id="KW-0479">Metal-binding</keyword>
<comment type="similarity">
    <text evidence="2">Belongs to the CDIP1/LITAF family.</text>
</comment>
<feature type="domain" description="LITAF" evidence="7">
    <location>
        <begin position="16"/>
        <end position="100"/>
    </location>
</feature>
<gene>
    <name evidence="8" type="ORF">PPENT_87.1.T0330228</name>
</gene>
<protein>
    <recommendedName>
        <fullName evidence="7">LITAF domain-containing protein</fullName>
    </recommendedName>
</protein>
<dbReference type="Pfam" id="PF10601">
    <property type="entry name" value="zf-LITAF-like"/>
    <property type="match status" value="1"/>
</dbReference>
<dbReference type="PROSITE" id="PS51837">
    <property type="entry name" value="LITAF"/>
    <property type="match status" value="1"/>
</dbReference>